<reference evidence="1 2" key="1">
    <citation type="submission" date="2019-05" db="EMBL/GenBank/DDBJ databases">
        <authorList>
            <person name="Pankratov T."/>
            <person name="Grouzdev D."/>
        </authorList>
    </citation>
    <scope>NUCLEOTIDE SEQUENCE [LARGE SCALE GENOMIC DNA]</scope>
    <source>
        <strain evidence="1 2">KEBCLARHB70R</strain>
    </source>
</reference>
<gene>
    <name evidence="1" type="ORF">FE263_04890</name>
</gene>
<accession>A0A5R9JFR9</accession>
<sequence length="184" mass="20801">MPGDIVECGVLNGGSILLAAMALIHFGDTSRRLYLYDTFNGMPRPDDIDKRWDGISALPTWESFTTRGQPWGYGGTIDVVREVLRKSEYPQDQFIFMPGMVEDTLPNACHASISLLRLDTDFYKSTLHELVHLYPLLESRGILIIDDYGIFQGARKATDEYIAEADLKVFLSRVDENVRLIVKP</sequence>
<protein>
    <submittedName>
        <fullName evidence="1">Macrocin O-methyltransferase</fullName>
    </submittedName>
</protein>
<dbReference type="Gene3D" id="3.40.50.150">
    <property type="entry name" value="Vaccinia Virus protein VP39"/>
    <property type="match status" value="1"/>
</dbReference>
<keyword evidence="1" id="KW-0808">Transferase</keyword>
<keyword evidence="1" id="KW-0489">Methyltransferase</keyword>
<dbReference type="InterPro" id="IPR008884">
    <property type="entry name" value="TylF_MeTrfase"/>
</dbReference>
<dbReference type="PANTHER" id="PTHR40036">
    <property type="entry name" value="MACROCIN O-METHYLTRANSFERASE"/>
    <property type="match status" value="1"/>
</dbReference>
<dbReference type="GO" id="GO:0008168">
    <property type="term" value="F:methyltransferase activity"/>
    <property type="evidence" value="ECO:0007669"/>
    <property type="project" value="UniProtKB-KW"/>
</dbReference>
<dbReference type="EMBL" id="VCDI01000001">
    <property type="protein sequence ID" value="TLU74511.1"/>
    <property type="molecule type" value="Genomic_DNA"/>
</dbReference>
<dbReference type="AlphaFoldDB" id="A0A5R9JFR9"/>
<dbReference type="GO" id="GO:0032259">
    <property type="term" value="P:methylation"/>
    <property type="evidence" value="ECO:0007669"/>
    <property type="project" value="UniProtKB-KW"/>
</dbReference>
<evidence type="ECO:0000313" key="2">
    <source>
        <dbReference type="Proteomes" id="UP000305654"/>
    </source>
</evidence>
<dbReference type="PANTHER" id="PTHR40036:SF1">
    <property type="entry name" value="MACROCIN O-METHYLTRANSFERASE"/>
    <property type="match status" value="1"/>
</dbReference>
<name>A0A5R9JFR9_9PROT</name>
<comment type="caution">
    <text evidence="1">The sequence shown here is derived from an EMBL/GenBank/DDBJ whole genome shotgun (WGS) entry which is preliminary data.</text>
</comment>
<dbReference type="Pfam" id="PF05711">
    <property type="entry name" value="TylF"/>
    <property type="match status" value="1"/>
</dbReference>
<keyword evidence="2" id="KW-1185">Reference proteome</keyword>
<organism evidence="1 2">
    <name type="scientific">Lichenicoccus roseus</name>
    <dbReference type="NCBI Taxonomy" id="2683649"/>
    <lineage>
        <taxon>Bacteria</taxon>
        <taxon>Pseudomonadati</taxon>
        <taxon>Pseudomonadota</taxon>
        <taxon>Alphaproteobacteria</taxon>
        <taxon>Acetobacterales</taxon>
        <taxon>Acetobacteraceae</taxon>
        <taxon>Lichenicoccus</taxon>
    </lineage>
</organism>
<evidence type="ECO:0000313" key="1">
    <source>
        <dbReference type="EMBL" id="TLU74511.1"/>
    </source>
</evidence>
<dbReference type="Proteomes" id="UP000305654">
    <property type="component" value="Unassembled WGS sequence"/>
</dbReference>
<dbReference type="OrthoDB" id="9811332at2"/>
<dbReference type="RefSeq" id="WP_138324760.1">
    <property type="nucleotide sequence ID" value="NZ_VCDI01000001.1"/>
</dbReference>
<proteinExistence type="predicted"/>
<dbReference type="InterPro" id="IPR029063">
    <property type="entry name" value="SAM-dependent_MTases_sf"/>
</dbReference>